<reference evidence="18" key="1">
    <citation type="submission" date="2025-08" db="UniProtKB">
        <authorList>
            <consortium name="Ensembl"/>
        </authorList>
    </citation>
    <scope>IDENTIFICATION</scope>
</reference>
<dbReference type="SMART" id="SM01381">
    <property type="entry name" value="7TM_GPCR_Srsx"/>
    <property type="match status" value="1"/>
</dbReference>
<dbReference type="InterPro" id="IPR000499">
    <property type="entry name" value="Endthln_rcpt"/>
</dbReference>
<evidence type="ECO:0000256" key="1">
    <source>
        <dbReference type="ARBA" id="ARBA00004651"/>
    </source>
</evidence>
<dbReference type="InterPro" id="IPR001112">
    <property type="entry name" value="ETB_rcpt"/>
</dbReference>
<dbReference type="PANTHER" id="PTHR46099">
    <property type="entry name" value="G_PROTEIN_RECEP_F1_2 DOMAIN-CONTAINING PROTEIN"/>
    <property type="match status" value="1"/>
</dbReference>
<dbReference type="Ensembl" id="ENSLLET00000001324.1">
    <property type="protein sequence ID" value="ENSLLEP00000001259.1"/>
    <property type="gene ID" value="ENSLLEG00000000819.1"/>
</dbReference>
<evidence type="ECO:0000256" key="14">
    <source>
        <dbReference type="RuleBase" id="RU000688"/>
    </source>
</evidence>
<dbReference type="GO" id="GO:0048066">
    <property type="term" value="P:developmental pigmentation"/>
    <property type="evidence" value="ECO:0007669"/>
    <property type="project" value="TreeGrafter"/>
</dbReference>
<sequence length="450" mass="51515">MQNKKYFVRLAMMVLCALMVFAEENEPSFKPFSDERQSLLGTLATTVQPFNSSHTNTSNQKEPASQGFLNRRSKIPPMCIGQTDIYITFRYITTAISCVIFVVGIIGNATLLKIIYKNKSMRNGPNILIASLAMGDLLHIIIDIPINTYKDISTFLWISAVVKHLYEAPLYYKLLARDWPFGAEICKLVPFLQKSSVGITVLSLCALSIDRYRAVASRNPVKSPGFSKWTALEIGFIWFISVLFAIPEMIAFGVERLDYRGQQIQACMLLPVQNTAFMMFYKTHKDLWLFSFYFCFPLVVTAVFYTLMTFQLLRKKGGMTAALNEHLKQRREVAKTVFCLVLVFAVCWLPLHLSRIIKLTFYDEYDPNRCELLSFLLSLDYIGKNMANLNSCINPIALYLVSTKFKNCFKSCLCCWYQSKDLLDLEDNNSCMKFRGHNQGEYNNFQSSLS</sequence>
<dbReference type="PRINTS" id="PR00237">
    <property type="entry name" value="GPCRRHODOPSN"/>
</dbReference>
<feature type="transmembrane region" description="Helical" evidence="15">
    <location>
        <begin position="229"/>
        <end position="252"/>
    </location>
</feature>
<keyword evidence="9" id="KW-1015">Disulfide bond</keyword>
<keyword evidence="7 15" id="KW-0472">Membrane</keyword>
<dbReference type="Gene3D" id="1.20.1070.10">
    <property type="entry name" value="Rhodopsin 7-helix transmembrane proteins"/>
    <property type="match status" value="1"/>
</dbReference>
<evidence type="ECO:0000256" key="4">
    <source>
        <dbReference type="ARBA" id="ARBA00022692"/>
    </source>
</evidence>
<keyword evidence="6 14" id="KW-0297">G-protein coupled receptor</keyword>
<keyword evidence="16" id="KW-0732">Signal</keyword>
<evidence type="ECO:0000313" key="18">
    <source>
        <dbReference type="Ensembl" id="ENSLLEP00000001259.1"/>
    </source>
</evidence>
<keyword evidence="3" id="KW-1003">Cell membrane</keyword>
<evidence type="ECO:0000256" key="13">
    <source>
        <dbReference type="ARBA" id="ARBA00032475"/>
    </source>
</evidence>
<dbReference type="GO" id="GO:0004962">
    <property type="term" value="F:endothelin receptor activity"/>
    <property type="evidence" value="ECO:0007669"/>
    <property type="project" value="InterPro"/>
</dbReference>
<dbReference type="SUPFAM" id="SSF81321">
    <property type="entry name" value="Family A G protein-coupled receptor-like"/>
    <property type="match status" value="1"/>
</dbReference>
<proteinExistence type="inferred from homology"/>
<keyword evidence="19" id="KW-1185">Reference proteome</keyword>
<accession>A0A8C5LQU2</accession>
<dbReference type="GeneTree" id="ENSGT01150000286932"/>
<dbReference type="InterPro" id="IPR017452">
    <property type="entry name" value="GPCR_Rhodpsn_7TM"/>
</dbReference>
<dbReference type="GO" id="GO:0048484">
    <property type="term" value="P:enteric nervous system development"/>
    <property type="evidence" value="ECO:0007669"/>
    <property type="project" value="InterPro"/>
</dbReference>
<evidence type="ECO:0000256" key="2">
    <source>
        <dbReference type="ARBA" id="ARBA00015019"/>
    </source>
</evidence>
<evidence type="ECO:0000313" key="19">
    <source>
        <dbReference type="Proteomes" id="UP000694569"/>
    </source>
</evidence>
<keyword evidence="5 15" id="KW-1133">Transmembrane helix</keyword>
<feature type="signal peptide" evidence="16">
    <location>
        <begin position="1"/>
        <end position="22"/>
    </location>
</feature>
<dbReference type="AlphaFoldDB" id="A0A8C5LQU2"/>
<reference evidence="18" key="2">
    <citation type="submission" date="2025-09" db="UniProtKB">
        <authorList>
            <consortium name="Ensembl"/>
        </authorList>
    </citation>
    <scope>IDENTIFICATION</scope>
</reference>
<evidence type="ECO:0000256" key="12">
    <source>
        <dbReference type="ARBA" id="ARBA00023288"/>
    </source>
</evidence>
<dbReference type="GO" id="GO:0042310">
    <property type="term" value="P:vasoconstriction"/>
    <property type="evidence" value="ECO:0007669"/>
    <property type="project" value="InterPro"/>
</dbReference>
<dbReference type="Proteomes" id="UP000694569">
    <property type="component" value="Unplaced"/>
</dbReference>
<feature type="transmembrane region" description="Helical" evidence="15">
    <location>
        <begin position="91"/>
        <end position="115"/>
    </location>
</feature>
<keyword evidence="11 14" id="KW-0807">Transducer</keyword>
<dbReference type="PROSITE" id="PS00237">
    <property type="entry name" value="G_PROTEIN_RECEP_F1_1"/>
    <property type="match status" value="1"/>
</dbReference>
<dbReference type="OrthoDB" id="10037617at2759"/>
<comment type="similarity">
    <text evidence="14">Belongs to the G-protein coupled receptor 1 family.</text>
</comment>
<organism evidence="18 19">
    <name type="scientific">Leptobrachium leishanense</name>
    <name type="common">Leishan spiny toad</name>
    <dbReference type="NCBI Taxonomy" id="445787"/>
    <lineage>
        <taxon>Eukaryota</taxon>
        <taxon>Metazoa</taxon>
        <taxon>Chordata</taxon>
        <taxon>Craniata</taxon>
        <taxon>Vertebrata</taxon>
        <taxon>Euteleostomi</taxon>
        <taxon>Amphibia</taxon>
        <taxon>Batrachia</taxon>
        <taxon>Anura</taxon>
        <taxon>Pelobatoidea</taxon>
        <taxon>Megophryidae</taxon>
        <taxon>Leptobrachium</taxon>
    </lineage>
</organism>
<dbReference type="PROSITE" id="PS50262">
    <property type="entry name" value="G_PROTEIN_RECEP_F1_2"/>
    <property type="match status" value="1"/>
</dbReference>
<evidence type="ECO:0000256" key="10">
    <source>
        <dbReference type="ARBA" id="ARBA00023170"/>
    </source>
</evidence>
<keyword evidence="10 14" id="KW-0675">Receptor</keyword>
<comment type="subcellular location">
    <subcellularLocation>
        <location evidence="1">Cell membrane</location>
        <topology evidence="1">Multi-pass membrane protein</topology>
    </subcellularLocation>
</comment>
<evidence type="ECO:0000256" key="16">
    <source>
        <dbReference type="SAM" id="SignalP"/>
    </source>
</evidence>
<evidence type="ECO:0000256" key="3">
    <source>
        <dbReference type="ARBA" id="ARBA00022475"/>
    </source>
</evidence>
<dbReference type="PRINTS" id="PR00571">
    <property type="entry name" value="ENDOTHELINBR"/>
</dbReference>
<dbReference type="InterPro" id="IPR000276">
    <property type="entry name" value="GPCR_Rhodpsn"/>
</dbReference>
<evidence type="ECO:0000256" key="6">
    <source>
        <dbReference type="ARBA" id="ARBA00023040"/>
    </source>
</evidence>
<protein>
    <recommendedName>
        <fullName evidence="2">Endothelin receptor type B</fullName>
    </recommendedName>
    <alternativeName>
        <fullName evidence="13">Endothelin receptor non-selective type</fullName>
    </alternativeName>
</protein>
<keyword evidence="12" id="KW-0449">Lipoprotein</keyword>
<evidence type="ECO:0000256" key="8">
    <source>
        <dbReference type="ARBA" id="ARBA00023139"/>
    </source>
</evidence>
<evidence type="ECO:0000256" key="7">
    <source>
        <dbReference type="ARBA" id="ARBA00023136"/>
    </source>
</evidence>
<dbReference type="InterPro" id="IPR051193">
    <property type="entry name" value="GPCR_endothelin_rcpt"/>
</dbReference>
<evidence type="ECO:0000256" key="5">
    <source>
        <dbReference type="ARBA" id="ARBA00022989"/>
    </source>
</evidence>
<evidence type="ECO:0000256" key="15">
    <source>
        <dbReference type="SAM" id="Phobius"/>
    </source>
</evidence>
<name>A0A8C5LQU2_9ANUR</name>
<dbReference type="PANTHER" id="PTHR46099:SF3">
    <property type="entry name" value="ENDOTHELIN RECEPTOR TYPE B"/>
    <property type="match status" value="1"/>
</dbReference>
<feature type="transmembrane region" description="Helical" evidence="15">
    <location>
        <begin position="287"/>
        <end position="313"/>
    </location>
</feature>
<evidence type="ECO:0000259" key="17">
    <source>
        <dbReference type="PROSITE" id="PS50262"/>
    </source>
</evidence>
<dbReference type="GO" id="GO:0005886">
    <property type="term" value="C:plasma membrane"/>
    <property type="evidence" value="ECO:0007669"/>
    <property type="project" value="UniProtKB-SubCell"/>
</dbReference>
<feature type="domain" description="G-protein coupled receptors family 1 profile" evidence="17">
    <location>
        <begin position="107"/>
        <end position="398"/>
    </location>
</feature>
<dbReference type="PRINTS" id="PR00366">
    <property type="entry name" value="ENDOTHELINR"/>
</dbReference>
<dbReference type="Pfam" id="PF00001">
    <property type="entry name" value="7tm_1"/>
    <property type="match status" value="1"/>
</dbReference>
<feature type="transmembrane region" description="Helical" evidence="15">
    <location>
        <begin position="127"/>
        <end position="146"/>
    </location>
</feature>
<evidence type="ECO:0000256" key="9">
    <source>
        <dbReference type="ARBA" id="ARBA00023157"/>
    </source>
</evidence>
<feature type="chain" id="PRO_5034629535" description="Endothelin receptor type B" evidence="16">
    <location>
        <begin position="23"/>
        <end position="450"/>
    </location>
</feature>
<evidence type="ECO:0000256" key="11">
    <source>
        <dbReference type="ARBA" id="ARBA00023224"/>
    </source>
</evidence>
<dbReference type="GO" id="GO:0008217">
    <property type="term" value="P:regulation of blood pressure"/>
    <property type="evidence" value="ECO:0007669"/>
    <property type="project" value="InterPro"/>
</dbReference>
<gene>
    <name evidence="18" type="primary">EDNRB</name>
</gene>
<keyword evidence="4 14" id="KW-0812">Transmembrane</keyword>
<keyword evidence="8" id="KW-0564">Palmitate</keyword>